<protein>
    <submittedName>
        <fullName evidence="2">Uncharacterized protein</fullName>
    </submittedName>
</protein>
<evidence type="ECO:0000313" key="3">
    <source>
        <dbReference type="Proteomes" id="UP000184474"/>
    </source>
</evidence>
<dbReference type="EMBL" id="FRAA01000001">
    <property type="protein sequence ID" value="SHJ46511.1"/>
    <property type="molecule type" value="Genomic_DNA"/>
</dbReference>
<keyword evidence="1" id="KW-0812">Transmembrane</keyword>
<accession>A0A1M6JII0</accession>
<keyword evidence="1" id="KW-0472">Membrane</keyword>
<sequence length="149" mass="16875">MNLGIAKGPSRILTSFVLPMRNPIGILLTFIFITQALVPNMDICCELEKLPALISHYQEHKAYDGDSFVAFLIEDYLSDEEEGHHDEAQDNDLPFHGQHQCQHAPLFCTIEQQFSISELSAIERTQYTSYDQNIASEYSEAPFQPPKLG</sequence>
<evidence type="ECO:0000256" key="1">
    <source>
        <dbReference type="SAM" id="Phobius"/>
    </source>
</evidence>
<feature type="transmembrane region" description="Helical" evidence="1">
    <location>
        <begin position="12"/>
        <end position="38"/>
    </location>
</feature>
<dbReference type="AlphaFoldDB" id="A0A1M6JII0"/>
<evidence type="ECO:0000313" key="2">
    <source>
        <dbReference type="EMBL" id="SHJ46511.1"/>
    </source>
</evidence>
<dbReference type="Proteomes" id="UP000184474">
    <property type="component" value="Unassembled WGS sequence"/>
</dbReference>
<proteinExistence type="predicted"/>
<keyword evidence="3" id="KW-1185">Reference proteome</keyword>
<keyword evidence="1" id="KW-1133">Transmembrane helix</keyword>
<name>A0A1M6JII0_REIAG</name>
<organism evidence="2 3">
    <name type="scientific">Reichenbachiella agariperforans</name>
    <dbReference type="NCBI Taxonomy" id="156994"/>
    <lineage>
        <taxon>Bacteria</taxon>
        <taxon>Pseudomonadati</taxon>
        <taxon>Bacteroidota</taxon>
        <taxon>Cytophagia</taxon>
        <taxon>Cytophagales</taxon>
        <taxon>Reichenbachiellaceae</taxon>
        <taxon>Reichenbachiella</taxon>
    </lineage>
</organism>
<reference evidence="3" key="1">
    <citation type="submission" date="2016-11" db="EMBL/GenBank/DDBJ databases">
        <authorList>
            <person name="Varghese N."/>
            <person name="Submissions S."/>
        </authorList>
    </citation>
    <scope>NUCLEOTIDE SEQUENCE [LARGE SCALE GENOMIC DNA]</scope>
    <source>
        <strain evidence="3">DSM 26134</strain>
    </source>
</reference>
<dbReference type="STRING" id="156994.SAMN04488028_101207"/>
<gene>
    <name evidence="2" type="ORF">SAMN04488028_101207</name>
</gene>